<dbReference type="SMART" id="SM00053">
    <property type="entry name" value="DYNc"/>
    <property type="match status" value="1"/>
</dbReference>
<dbReference type="Gene3D" id="3.40.50.300">
    <property type="entry name" value="P-loop containing nucleotide triphosphate hydrolases"/>
    <property type="match status" value="1"/>
</dbReference>
<keyword evidence="7" id="KW-1185">Reference proteome</keyword>
<dbReference type="InterPro" id="IPR022812">
    <property type="entry name" value="Dynamin"/>
</dbReference>
<keyword evidence="2" id="KW-0342">GTP-binding</keyword>
<evidence type="ECO:0000313" key="6">
    <source>
        <dbReference type="EMBL" id="KIK77251.1"/>
    </source>
</evidence>
<evidence type="ECO:0000259" key="4">
    <source>
        <dbReference type="PROSITE" id="PS51388"/>
    </source>
</evidence>
<reference evidence="6 7" key="1">
    <citation type="submission" date="2014-04" db="EMBL/GenBank/DDBJ databases">
        <authorList>
            <consortium name="DOE Joint Genome Institute"/>
            <person name="Kuo A."/>
            <person name="Kohler A."/>
            <person name="Jargeat P."/>
            <person name="Nagy L.G."/>
            <person name="Floudas D."/>
            <person name="Copeland A."/>
            <person name="Barry K.W."/>
            <person name="Cichocki N."/>
            <person name="Veneault-Fourrey C."/>
            <person name="LaButti K."/>
            <person name="Lindquist E.A."/>
            <person name="Lipzen A."/>
            <person name="Lundell T."/>
            <person name="Morin E."/>
            <person name="Murat C."/>
            <person name="Sun H."/>
            <person name="Tunlid A."/>
            <person name="Henrissat B."/>
            <person name="Grigoriev I.V."/>
            <person name="Hibbett D.S."/>
            <person name="Martin F."/>
            <person name="Nordberg H.P."/>
            <person name="Cantor M.N."/>
            <person name="Hua S.X."/>
        </authorList>
    </citation>
    <scope>NUCLEOTIDE SEQUENCE [LARGE SCALE GENOMIC DNA]</scope>
    <source>
        <strain evidence="6 7">Ve08.2h10</strain>
    </source>
</reference>
<dbReference type="Pfam" id="PF01031">
    <property type="entry name" value="Dynamin_M"/>
    <property type="match status" value="1"/>
</dbReference>
<dbReference type="GO" id="GO:0016559">
    <property type="term" value="P:peroxisome fission"/>
    <property type="evidence" value="ECO:0007669"/>
    <property type="project" value="TreeGrafter"/>
</dbReference>
<feature type="domain" description="Dynamin-type G" evidence="5">
    <location>
        <begin position="69"/>
        <end position="377"/>
    </location>
</feature>
<dbReference type="InterPro" id="IPR001401">
    <property type="entry name" value="Dynamin_GTPase"/>
</dbReference>
<feature type="domain" description="GED" evidence="4">
    <location>
        <begin position="672"/>
        <end position="768"/>
    </location>
</feature>
<dbReference type="AlphaFoldDB" id="A0A0D0D121"/>
<feature type="region of interest" description="Disordered" evidence="3">
    <location>
        <begin position="1"/>
        <end position="39"/>
    </location>
</feature>
<evidence type="ECO:0000259" key="5">
    <source>
        <dbReference type="PROSITE" id="PS51718"/>
    </source>
</evidence>
<evidence type="ECO:0000313" key="7">
    <source>
        <dbReference type="Proteomes" id="UP000054538"/>
    </source>
</evidence>
<dbReference type="CDD" id="cd08771">
    <property type="entry name" value="DLP_1"/>
    <property type="match status" value="1"/>
</dbReference>
<evidence type="ECO:0000256" key="1">
    <source>
        <dbReference type="ARBA" id="ARBA00022741"/>
    </source>
</evidence>
<dbReference type="Proteomes" id="UP000054538">
    <property type="component" value="Unassembled WGS sequence"/>
</dbReference>
<dbReference type="GO" id="GO:0016020">
    <property type="term" value="C:membrane"/>
    <property type="evidence" value="ECO:0007669"/>
    <property type="project" value="TreeGrafter"/>
</dbReference>
<dbReference type="PRINTS" id="PR00195">
    <property type="entry name" value="DYNAMIN"/>
</dbReference>
<dbReference type="PROSITE" id="PS51388">
    <property type="entry name" value="GED"/>
    <property type="match status" value="1"/>
</dbReference>
<keyword evidence="1" id="KW-0547">Nucleotide-binding</keyword>
<accession>A0A0D0D121</accession>
<dbReference type="GO" id="GO:0005874">
    <property type="term" value="C:microtubule"/>
    <property type="evidence" value="ECO:0007669"/>
    <property type="project" value="TreeGrafter"/>
</dbReference>
<dbReference type="PANTHER" id="PTHR11566:SF21">
    <property type="entry name" value="DYNAMIN RELATED PROTEIN 1, ISOFORM A"/>
    <property type="match status" value="1"/>
</dbReference>
<dbReference type="GO" id="GO:0005525">
    <property type="term" value="F:GTP binding"/>
    <property type="evidence" value="ECO:0007669"/>
    <property type="project" value="InterPro"/>
</dbReference>
<dbReference type="PANTHER" id="PTHR11566">
    <property type="entry name" value="DYNAMIN"/>
    <property type="match status" value="1"/>
</dbReference>
<dbReference type="SUPFAM" id="SSF52540">
    <property type="entry name" value="P-loop containing nucleoside triphosphate hydrolases"/>
    <property type="match status" value="1"/>
</dbReference>
<dbReference type="InterPro" id="IPR020850">
    <property type="entry name" value="GED_dom"/>
</dbReference>
<organism evidence="6 7">
    <name type="scientific">Paxillus rubicundulus Ve08.2h10</name>
    <dbReference type="NCBI Taxonomy" id="930991"/>
    <lineage>
        <taxon>Eukaryota</taxon>
        <taxon>Fungi</taxon>
        <taxon>Dikarya</taxon>
        <taxon>Basidiomycota</taxon>
        <taxon>Agaricomycotina</taxon>
        <taxon>Agaricomycetes</taxon>
        <taxon>Agaricomycetidae</taxon>
        <taxon>Boletales</taxon>
        <taxon>Paxilineae</taxon>
        <taxon>Paxillaceae</taxon>
        <taxon>Paxillus</taxon>
    </lineage>
</organism>
<feature type="compositionally biased region" description="Basic and acidic residues" evidence="3">
    <location>
        <begin position="456"/>
        <end position="468"/>
    </location>
</feature>
<proteinExistence type="predicted"/>
<dbReference type="HOGENOM" id="CLU_008964_4_1_1"/>
<dbReference type="Pfam" id="PF00350">
    <property type="entry name" value="Dynamin_N"/>
    <property type="match status" value="1"/>
</dbReference>
<gene>
    <name evidence="6" type="ORF">PAXRUDRAFT_778561</name>
</gene>
<name>A0A0D0D121_9AGAM</name>
<sequence>MNRFSFNHRSRRPPVSPAGSNDNVSGEPSTPDTDDTWDNVNLTSTEYARRGKELMHLINDLRSMGAETMIDLPSIVVIGGQSAGKSSLVEAVSGVNVPRDSGTCTRCPTECTMSSSATTWSCTIQLRFDYDSAGLALPQSRMIPFGGPITDKNDVDIWLRRAQVAILNPNRPPETFHNKTAVELRAITSTNHLKFSRNVVTISIKDPEAIDLSFVDLPGLIQNEDQEVIDLVQELTVKAISRPNTLILTTIPMSDDMQNQLSVRLAREADPEGARTIGVLTKPDTLGDGAVSSKRMWVDVIEGHQHVLKHGYYCVRLPDEAQRAQHLSGAASQRLEALFFDTTQPWSEVTDRGRFGIPVFVSDISALLVKQIERCLPKLKLDVERLLASCLAELNALPAPLSSDPQVEVIGTLNDFCAALRAAVDGTSSDKGLAQRNRRIYEDFKRDILGTTPDFRPFEQPERYKPFDDPEPDEVSADRNPGVRTMGVSEVRQVIKESIGWELPMNVPYEAKVRLISQFTSLWTAPAERCLTAINDVLEDVIQGLINTHFGRFRLLQELVSEHIRPDVEEHKSRARSALKETLELDFKPNYTQNTHYLSSVCTQWLNKYKLARRNPNQYLLTAVRGNTVSEIRASHSTHVADALVHLSLAGYSGLTHNDLSRLLNVDLFEDELIVMASVRAYFQVAYKRIIDHIPLRIEHSLHHALVGKLSVTLIQSLIVDATAQGNFAERMAELASEDPVIARRREHLQTKQTRLQGYRRRLMHLSA</sequence>
<dbReference type="InParanoid" id="A0A0D0D121"/>
<dbReference type="STRING" id="930991.A0A0D0D121"/>
<dbReference type="InterPro" id="IPR045063">
    <property type="entry name" value="Dynamin_N"/>
</dbReference>
<dbReference type="InterPro" id="IPR000375">
    <property type="entry name" value="Dynamin_stalk"/>
</dbReference>
<dbReference type="PROSITE" id="PS51718">
    <property type="entry name" value="G_DYNAMIN_2"/>
    <property type="match status" value="1"/>
</dbReference>
<feature type="region of interest" description="Disordered" evidence="3">
    <location>
        <begin position="452"/>
        <end position="482"/>
    </location>
</feature>
<evidence type="ECO:0000256" key="2">
    <source>
        <dbReference type="ARBA" id="ARBA00023134"/>
    </source>
</evidence>
<dbReference type="OrthoDB" id="5061070at2759"/>
<dbReference type="GO" id="GO:0048312">
    <property type="term" value="P:intracellular distribution of mitochondria"/>
    <property type="evidence" value="ECO:0007669"/>
    <property type="project" value="TreeGrafter"/>
</dbReference>
<reference evidence="7" key="2">
    <citation type="submission" date="2015-01" db="EMBL/GenBank/DDBJ databases">
        <title>Evolutionary Origins and Diversification of the Mycorrhizal Mutualists.</title>
        <authorList>
            <consortium name="DOE Joint Genome Institute"/>
            <consortium name="Mycorrhizal Genomics Consortium"/>
            <person name="Kohler A."/>
            <person name="Kuo A."/>
            <person name="Nagy L.G."/>
            <person name="Floudas D."/>
            <person name="Copeland A."/>
            <person name="Barry K.W."/>
            <person name="Cichocki N."/>
            <person name="Veneault-Fourrey C."/>
            <person name="LaButti K."/>
            <person name="Lindquist E.A."/>
            <person name="Lipzen A."/>
            <person name="Lundell T."/>
            <person name="Morin E."/>
            <person name="Murat C."/>
            <person name="Riley R."/>
            <person name="Ohm R."/>
            <person name="Sun H."/>
            <person name="Tunlid A."/>
            <person name="Henrissat B."/>
            <person name="Grigoriev I.V."/>
            <person name="Hibbett D.S."/>
            <person name="Martin F."/>
        </authorList>
    </citation>
    <scope>NUCLEOTIDE SEQUENCE [LARGE SCALE GENOMIC DNA]</scope>
    <source>
        <strain evidence="7">Ve08.2h10</strain>
    </source>
</reference>
<evidence type="ECO:0000256" key="3">
    <source>
        <dbReference type="SAM" id="MobiDB-lite"/>
    </source>
</evidence>
<dbReference type="GO" id="GO:0005739">
    <property type="term" value="C:mitochondrion"/>
    <property type="evidence" value="ECO:0007669"/>
    <property type="project" value="TreeGrafter"/>
</dbReference>
<feature type="compositionally biased region" description="Polar residues" evidence="3">
    <location>
        <begin position="18"/>
        <end position="31"/>
    </location>
</feature>
<dbReference type="InterPro" id="IPR030381">
    <property type="entry name" value="G_DYNAMIN_dom"/>
</dbReference>
<dbReference type="GO" id="GO:0006897">
    <property type="term" value="P:endocytosis"/>
    <property type="evidence" value="ECO:0007669"/>
    <property type="project" value="TreeGrafter"/>
</dbReference>
<dbReference type="InterPro" id="IPR027417">
    <property type="entry name" value="P-loop_NTPase"/>
</dbReference>
<dbReference type="Gene3D" id="1.20.120.1240">
    <property type="entry name" value="Dynamin, middle domain"/>
    <property type="match status" value="1"/>
</dbReference>
<dbReference type="GO" id="GO:0008017">
    <property type="term" value="F:microtubule binding"/>
    <property type="evidence" value="ECO:0007669"/>
    <property type="project" value="TreeGrafter"/>
</dbReference>
<dbReference type="GO" id="GO:0003924">
    <property type="term" value="F:GTPase activity"/>
    <property type="evidence" value="ECO:0007669"/>
    <property type="project" value="InterPro"/>
</dbReference>
<dbReference type="EMBL" id="KN827073">
    <property type="protein sequence ID" value="KIK77251.1"/>
    <property type="molecule type" value="Genomic_DNA"/>
</dbReference>
<evidence type="ECO:0008006" key="8">
    <source>
        <dbReference type="Google" id="ProtNLM"/>
    </source>
</evidence>
<dbReference type="GO" id="GO:0000266">
    <property type="term" value="P:mitochondrial fission"/>
    <property type="evidence" value="ECO:0007669"/>
    <property type="project" value="TreeGrafter"/>
</dbReference>
<dbReference type="InterPro" id="IPR003130">
    <property type="entry name" value="GED"/>
</dbReference>
<feature type="compositionally biased region" description="Basic residues" evidence="3">
    <location>
        <begin position="1"/>
        <end position="12"/>
    </location>
</feature>
<protein>
    <recommendedName>
        <fullName evidence="8">Dynamin GTPase</fullName>
    </recommendedName>
</protein>
<dbReference type="Pfam" id="PF02212">
    <property type="entry name" value="GED"/>
    <property type="match status" value="1"/>
</dbReference>